<sequence length="125" mass="13975">VDLVNETNKQIWLWAMPSPVTEGILAFRGQQAAVDNRFSELLNPKLPHAINFSPAKPKPELRRLFWDQGTCLTIARVITEGNLIVLAGLGVCAEQKTCELYRKRLQMDDIAPHPVSSLPPLEFLG</sequence>
<proteinExistence type="predicted"/>
<dbReference type="EMBL" id="UINC01073943">
    <property type="protein sequence ID" value="SVC10701.1"/>
    <property type="molecule type" value="Genomic_DNA"/>
</dbReference>
<reference evidence="1" key="1">
    <citation type="submission" date="2018-05" db="EMBL/GenBank/DDBJ databases">
        <authorList>
            <person name="Lanie J.A."/>
            <person name="Ng W.-L."/>
            <person name="Kazmierczak K.M."/>
            <person name="Andrzejewski T.M."/>
            <person name="Davidsen T.M."/>
            <person name="Wayne K.J."/>
            <person name="Tettelin H."/>
            <person name="Glass J.I."/>
            <person name="Rusch D."/>
            <person name="Podicherti R."/>
            <person name="Tsui H.-C.T."/>
            <person name="Winkler M.E."/>
        </authorList>
    </citation>
    <scope>NUCLEOTIDE SEQUENCE</scope>
</reference>
<accession>A0A382JJ57</accession>
<name>A0A382JJ57_9ZZZZ</name>
<dbReference type="AlphaFoldDB" id="A0A382JJ57"/>
<organism evidence="1">
    <name type="scientific">marine metagenome</name>
    <dbReference type="NCBI Taxonomy" id="408172"/>
    <lineage>
        <taxon>unclassified sequences</taxon>
        <taxon>metagenomes</taxon>
        <taxon>ecological metagenomes</taxon>
    </lineage>
</organism>
<gene>
    <name evidence="1" type="ORF">METZ01_LOCUS263555</name>
</gene>
<evidence type="ECO:0000313" key="1">
    <source>
        <dbReference type="EMBL" id="SVC10701.1"/>
    </source>
</evidence>
<feature type="non-terminal residue" evidence="1">
    <location>
        <position position="1"/>
    </location>
</feature>
<protein>
    <submittedName>
        <fullName evidence="1">Uncharacterized protein</fullName>
    </submittedName>
</protein>